<accession>Q70SH0</accession>
<keyword evidence="3" id="KW-0732">Signal</keyword>
<evidence type="ECO:0000256" key="1">
    <source>
        <dbReference type="ARBA" id="ARBA00004613"/>
    </source>
</evidence>
<dbReference type="PROSITE" id="PS50871">
    <property type="entry name" value="C1Q"/>
    <property type="match status" value="1"/>
</dbReference>
<dbReference type="SMART" id="SM00110">
    <property type="entry name" value="C1Q"/>
    <property type="match status" value="1"/>
</dbReference>
<evidence type="ECO:0000313" key="5">
    <source>
        <dbReference type="EMBL" id="CAD83837.1"/>
    </source>
</evidence>
<dbReference type="PANTHER" id="PTHR15427">
    <property type="entry name" value="EMILIN ELASTIN MICROFIBRIL INTERFACE-LOCATED PROTEIN ELASTIN MICROFIBRIL INTERFACER"/>
    <property type="match status" value="1"/>
</dbReference>
<dbReference type="GO" id="GO:0005581">
    <property type="term" value="C:collagen trimer"/>
    <property type="evidence" value="ECO:0007669"/>
    <property type="project" value="UniProtKB-KW"/>
</dbReference>
<dbReference type="Pfam" id="PF00386">
    <property type="entry name" value="C1q"/>
    <property type="match status" value="1"/>
</dbReference>
<gene>
    <name evidence="5" type="primary">a-I</name>
</gene>
<dbReference type="InterPro" id="IPR050392">
    <property type="entry name" value="Collagen/C1q_domain"/>
</dbReference>
<feature type="signal peptide" evidence="3">
    <location>
        <begin position="1"/>
        <end position="18"/>
    </location>
</feature>
<evidence type="ECO:0000259" key="4">
    <source>
        <dbReference type="PROSITE" id="PS50871"/>
    </source>
</evidence>
<feature type="chain" id="PRO_5004284342" evidence="3">
    <location>
        <begin position="19"/>
        <end position="159"/>
    </location>
</feature>
<dbReference type="PANTHER" id="PTHR15427:SF33">
    <property type="entry name" value="COLLAGEN IV NC1 DOMAIN-CONTAINING PROTEIN"/>
    <property type="match status" value="1"/>
</dbReference>
<dbReference type="SUPFAM" id="SSF49842">
    <property type="entry name" value="TNF-like"/>
    <property type="match status" value="1"/>
</dbReference>
<dbReference type="PRINTS" id="PR00007">
    <property type="entry name" value="COMPLEMNTC1Q"/>
</dbReference>
<proteinExistence type="evidence at transcript level"/>
<evidence type="ECO:0000256" key="3">
    <source>
        <dbReference type="SAM" id="SignalP"/>
    </source>
</evidence>
<dbReference type="AlphaFoldDB" id="Q70SH0"/>
<keyword evidence="2" id="KW-0964">Secreted</keyword>
<dbReference type="InterPro" id="IPR001073">
    <property type="entry name" value="C1q_dom"/>
</dbReference>
<comment type="subcellular location">
    <subcellularLocation>
        <location evidence="1">Secreted</location>
    </subcellularLocation>
</comment>
<name>Q70SH0_9EUPU</name>
<feature type="domain" description="C1q" evidence="4">
    <location>
        <begin position="20"/>
        <end position="156"/>
    </location>
</feature>
<sequence length="159" mass="17338">MTLLAGCIIFAVLGVTFGQIVEPTVAFTAVLDKNLVLENGDTLIPNKILINYGGGYNDKTGIFTAPKSGIYHLGVHAQTSLQSNLWLALYHNDNYVFSIYGRQTEYSDGGANAAILPLKKGDKVHVKARDKSSLLGRPDNIYTTFTGFRLGPLREDDSE</sequence>
<reference evidence="5" key="1">
    <citation type="journal article" date="2004" name="FEMS Immunol. Med. Microbiol.">
        <title>Cloning and expression of a sialic acid-binding lectin from the snail Cepaea hortensis.</title>
        <authorList>
            <person name="Gerlach D."/>
            <person name="Schlott B."/>
            <person name="Schmidt K.H."/>
        </authorList>
    </citation>
    <scope>NUCLEOTIDE SEQUENCE</scope>
</reference>
<keyword evidence="5" id="KW-0430">Lectin</keyword>
<evidence type="ECO:0000256" key="2">
    <source>
        <dbReference type="ARBA" id="ARBA00022525"/>
    </source>
</evidence>
<dbReference type="InterPro" id="IPR008983">
    <property type="entry name" value="Tumour_necrosis_fac-like_dom"/>
</dbReference>
<dbReference type="EMBL" id="AJ551448">
    <property type="protein sequence ID" value="CAD83837.1"/>
    <property type="molecule type" value="mRNA"/>
</dbReference>
<dbReference type="GO" id="GO:0030246">
    <property type="term" value="F:carbohydrate binding"/>
    <property type="evidence" value="ECO:0007669"/>
    <property type="project" value="UniProtKB-KW"/>
</dbReference>
<dbReference type="Gene3D" id="2.60.120.40">
    <property type="match status" value="1"/>
</dbReference>
<protein>
    <submittedName>
        <fullName evidence="5">Sialic acid binding lectin</fullName>
    </submittedName>
</protein>
<organism evidence="5">
    <name type="scientific">Cepaea hortensis</name>
    <dbReference type="NCBI Taxonomy" id="97200"/>
    <lineage>
        <taxon>Eukaryota</taxon>
        <taxon>Metazoa</taxon>
        <taxon>Spiralia</taxon>
        <taxon>Lophotrochozoa</taxon>
        <taxon>Mollusca</taxon>
        <taxon>Gastropoda</taxon>
        <taxon>Heterobranchia</taxon>
        <taxon>Euthyneura</taxon>
        <taxon>Panpulmonata</taxon>
        <taxon>Eupulmonata</taxon>
        <taxon>Stylommatophora</taxon>
        <taxon>Helicina</taxon>
        <taxon>Helicoidea</taxon>
        <taxon>Helicidae</taxon>
        <taxon>Cepaea</taxon>
    </lineage>
</organism>